<evidence type="ECO:0000256" key="3">
    <source>
        <dbReference type="ARBA" id="ARBA00044072"/>
    </source>
</evidence>
<dbReference type="GeneID" id="113210886"/>
<dbReference type="PANTHER" id="PTHR28052:SF1">
    <property type="entry name" value="UPF0545 PROTEIN C22ORF39"/>
    <property type="match status" value="1"/>
</dbReference>
<dbReference type="Pfam" id="PF11326">
    <property type="entry name" value="PANTS-like"/>
    <property type="match status" value="1"/>
</dbReference>
<dbReference type="InterPro" id="IPR021475">
    <property type="entry name" value="Pants/Emi1-like"/>
</dbReference>
<feature type="compositionally biased region" description="Polar residues" evidence="5">
    <location>
        <begin position="146"/>
        <end position="155"/>
    </location>
</feature>
<reference evidence="7" key="1">
    <citation type="submission" date="2025-08" db="UniProtKB">
        <authorList>
            <consortium name="RefSeq"/>
        </authorList>
    </citation>
    <scope>IDENTIFICATION</scope>
    <source>
        <tissue evidence="7">Whole organism</tissue>
    </source>
</reference>
<evidence type="ECO:0000256" key="1">
    <source>
        <dbReference type="ARBA" id="ARBA00006412"/>
    </source>
</evidence>
<dbReference type="GO" id="GO:0043083">
    <property type="term" value="C:synaptic cleft"/>
    <property type="evidence" value="ECO:0007669"/>
    <property type="project" value="UniProtKB-SubCell"/>
</dbReference>
<dbReference type="PANTHER" id="PTHR28052">
    <property type="entry name" value="UPF0545 PROTEIN C22ORF39"/>
    <property type="match status" value="1"/>
</dbReference>
<dbReference type="RefSeq" id="XP_026284854.1">
    <property type="nucleotide sequence ID" value="XM_026429069.2"/>
</dbReference>
<evidence type="ECO:0000256" key="4">
    <source>
        <dbReference type="ARBA" id="ARBA00044235"/>
    </source>
</evidence>
<gene>
    <name evidence="7" type="primary">LOC113210886</name>
</gene>
<dbReference type="KEGG" id="foc:113210886"/>
<comment type="subcellular location">
    <subcellularLocation>
        <location evidence="2">Synaptic cleft</location>
    </subcellularLocation>
</comment>
<evidence type="ECO:0000256" key="2">
    <source>
        <dbReference type="ARBA" id="ARBA00043942"/>
    </source>
</evidence>
<evidence type="ECO:0000256" key="5">
    <source>
        <dbReference type="SAM" id="MobiDB-lite"/>
    </source>
</evidence>
<dbReference type="Proteomes" id="UP000504606">
    <property type="component" value="Unplaced"/>
</dbReference>
<accession>A0A6J1SUA4</accession>
<name>A0A6J1SUA4_FRAOC</name>
<comment type="similarity">
    <text evidence="1">Belongs to the UPF0545 family.</text>
</comment>
<organism evidence="6 7">
    <name type="scientific">Frankliniella occidentalis</name>
    <name type="common">Western flower thrips</name>
    <name type="synonym">Euthrips occidentalis</name>
    <dbReference type="NCBI Taxonomy" id="133901"/>
    <lineage>
        <taxon>Eukaryota</taxon>
        <taxon>Metazoa</taxon>
        <taxon>Ecdysozoa</taxon>
        <taxon>Arthropoda</taxon>
        <taxon>Hexapoda</taxon>
        <taxon>Insecta</taxon>
        <taxon>Pterygota</taxon>
        <taxon>Neoptera</taxon>
        <taxon>Paraneoptera</taxon>
        <taxon>Thysanoptera</taxon>
        <taxon>Terebrantia</taxon>
        <taxon>Thripoidea</taxon>
        <taxon>Thripidae</taxon>
        <taxon>Frankliniella</taxon>
    </lineage>
</organism>
<evidence type="ECO:0000313" key="6">
    <source>
        <dbReference type="Proteomes" id="UP000504606"/>
    </source>
</evidence>
<dbReference type="OrthoDB" id="5946508at2759"/>
<evidence type="ECO:0000313" key="7">
    <source>
        <dbReference type="RefSeq" id="XP_026284854.1"/>
    </source>
</evidence>
<proteinExistence type="inferred from homology"/>
<keyword evidence="6" id="KW-1185">Reference proteome</keyword>
<feature type="region of interest" description="Disordered" evidence="5">
    <location>
        <begin position="136"/>
        <end position="155"/>
    </location>
</feature>
<protein>
    <recommendedName>
        <fullName evidence="3">Synaptic plasticity regulator PANTS</fullName>
    </recommendedName>
    <alternativeName>
        <fullName evidence="4">Plasticity-associated neural transcript short</fullName>
    </alternativeName>
</protein>
<sequence>MASSHSNTDDTLKSTIRSSDSDETIQFKLIRPCDRYEDEYTECKSAKSRRQQIFVHGQTIDCETWAKDLANCKKWTWAGDEEAAMAVIDSERRRLRQRLIPHMKSDVWSKRNGPPPDWNNPLPEFEELNKNSYLTRVKETGEDPVASSSGSCTIQ</sequence>
<dbReference type="AlphaFoldDB" id="A0A6J1SUA4"/>
<feature type="region of interest" description="Disordered" evidence="5">
    <location>
        <begin position="106"/>
        <end position="125"/>
    </location>
</feature>